<evidence type="ECO:0008006" key="3">
    <source>
        <dbReference type="Google" id="ProtNLM"/>
    </source>
</evidence>
<evidence type="ECO:0000313" key="1">
    <source>
        <dbReference type="EMBL" id="OGG42453.1"/>
    </source>
</evidence>
<proteinExistence type="predicted"/>
<dbReference type="EMBL" id="MFKK01000002">
    <property type="protein sequence ID" value="OGG42453.1"/>
    <property type="molecule type" value="Genomic_DNA"/>
</dbReference>
<dbReference type="InterPro" id="IPR003795">
    <property type="entry name" value="DUF192"/>
</dbReference>
<dbReference type="InterPro" id="IPR038695">
    <property type="entry name" value="Saro_0823-like_sf"/>
</dbReference>
<protein>
    <recommendedName>
        <fullName evidence="3">DUF192 domain-containing protein</fullName>
    </recommendedName>
</protein>
<name>A0A1F6C046_9BACT</name>
<accession>A0A1F6C046</accession>
<dbReference type="Gene3D" id="2.60.120.1140">
    <property type="entry name" value="Protein of unknown function DUF192"/>
    <property type="match status" value="1"/>
</dbReference>
<sequence length="111" mass="12713">MILTNKTRNMIICENIREAKTLKEKTKGLIGSDGKTSLFFKTRFGIHTFGMDVPIDVVILDNKGKVVKIKKNISPNRTFFWNPIYEKIIEMPSERKDGKVRKGDILAISDK</sequence>
<dbReference type="STRING" id="1798471.A3A21_02575"/>
<dbReference type="AlphaFoldDB" id="A0A1F6C046"/>
<comment type="caution">
    <text evidence="1">The sequence shown here is derived from an EMBL/GenBank/DDBJ whole genome shotgun (WGS) entry which is preliminary data.</text>
</comment>
<dbReference type="Proteomes" id="UP000176996">
    <property type="component" value="Unassembled WGS sequence"/>
</dbReference>
<evidence type="ECO:0000313" key="2">
    <source>
        <dbReference type="Proteomes" id="UP000176996"/>
    </source>
</evidence>
<gene>
    <name evidence="1" type="ORF">A3A21_02575</name>
</gene>
<reference evidence="1 2" key="1">
    <citation type="journal article" date="2016" name="Nat. Commun.">
        <title>Thousands of microbial genomes shed light on interconnected biogeochemical processes in an aquifer system.</title>
        <authorList>
            <person name="Anantharaman K."/>
            <person name="Brown C.T."/>
            <person name="Hug L.A."/>
            <person name="Sharon I."/>
            <person name="Castelle C.J."/>
            <person name="Probst A.J."/>
            <person name="Thomas B.C."/>
            <person name="Singh A."/>
            <person name="Wilkins M.J."/>
            <person name="Karaoz U."/>
            <person name="Brodie E.L."/>
            <person name="Williams K.H."/>
            <person name="Hubbard S.S."/>
            <person name="Banfield J.F."/>
        </authorList>
    </citation>
    <scope>NUCLEOTIDE SEQUENCE [LARGE SCALE GENOMIC DNA]</scope>
</reference>
<organism evidence="1 2">
    <name type="scientific">Candidatus Jorgensenbacteria bacterium RIFCSPLOWO2_01_FULL_45_25b</name>
    <dbReference type="NCBI Taxonomy" id="1798471"/>
    <lineage>
        <taxon>Bacteria</taxon>
        <taxon>Candidatus Joergenseniibacteriota</taxon>
    </lineage>
</organism>
<dbReference type="Pfam" id="PF02643">
    <property type="entry name" value="DUF192"/>
    <property type="match status" value="1"/>
</dbReference>